<dbReference type="AlphaFoldDB" id="A0AAP0B736"/>
<organism evidence="2 3">
    <name type="scientific">Platanthera zijinensis</name>
    <dbReference type="NCBI Taxonomy" id="2320716"/>
    <lineage>
        <taxon>Eukaryota</taxon>
        <taxon>Viridiplantae</taxon>
        <taxon>Streptophyta</taxon>
        <taxon>Embryophyta</taxon>
        <taxon>Tracheophyta</taxon>
        <taxon>Spermatophyta</taxon>
        <taxon>Magnoliopsida</taxon>
        <taxon>Liliopsida</taxon>
        <taxon>Asparagales</taxon>
        <taxon>Orchidaceae</taxon>
        <taxon>Orchidoideae</taxon>
        <taxon>Orchideae</taxon>
        <taxon>Orchidinae</taxon>
        <taxon>Platanthera</taxon>
    </lineage>
</organism>
<dbReference type="EMBL" id="JBBWWQ010000014">
    <property type="protein sequence ID" value="KAK8930951.1"/>
    <property type="molecule type" value="Genomic_DNA"/>
</dbReference>
<evidence type="ECO:0000313" key="2">
    <source>
        <dbReference type="EMBL" id="KAK8930951.1"/>
    </source>
</evidence>
<dbReference type="Proteomes" id="UP001418222">
    <property type="component" value="Unassembled WGS sequence"/>
</dbReference>
<protein>
    <submittedName>
        <fullName evidence="2">Uncharacterized protein</fullName>
    </submittedName>
</protein>
<sequence length="135" mass="15681">MSEATPSGSARKEYDMIKLLEAVAAYRVSHGIRPTSRKVILDFLEEVKDFIPPGLSENELRKKLYSEMNIFRKKPRPAPDCPDSDRRLYELELKAWDLPAYFRNAEPNSSRSLELNQRANVTEKKQKASKKRKRV</sequence>
<keyword evidence="3" id="KW-1185">Reference proteome</keyword>
<feature type="region of interest" description="Disordered" evidence="1">
    <location>
        <begin position="109"/>
        <end position="135"/>
    </location>
</feature>
<evidence type="ECO:0000256" key="1">
    <source>
        <dbReference type="SAM" id="MobiDB-lite"/>
    </source>
</evidence>
<accession>A0AAP0B736</accession>
<comment type="caution">
    <text evidence="2">The sequence shown here is derived from an EMBL/GenBank/DDBJ whole genome shotgun (WGS) entry which is preliminary data.</text>
</comment>
<evidence type="ECO:0000313" key="3">
    <source>
        <dbReference type="Proteomes" id="UP001418222"/>
    </source>
</evidence>
<feature type="compositionally biased region" description="Polar residues" evidence="1">
    <location>
        <begin position="109"/>
        <end position="120"/>
    </location>
</feature>
<name>A0AAP0B736_9ASPA</name>
<reference evidence="2 3" key="1">
    <citation type="journal article" date="2022" name="Nat. Plants">
        <title>Genomes of leafy and leafless Platanthera orchids illuminate the evolution of mycoheterotrophy.</title>
        <authorList>
            <person name="Li M.H."/>
            <person name="Liu K.W."/>
            <person name="Li Z."/>
            <person name="Lu H.C."/>
            <person name="Ye Q.L."/>
            <person name="Zhang D."/>
            <person name="Wang J.Y."/>
            <person name="Li Y.F."/>
            <person name="Zhong Z.M."/>
            <person name="Liu X."/>
            <person name="Yu X."/>
            <person name="Liu D.K."/>
            <person name="Tu X.D."/>
            <person name="Liu B."/>
            <person name="Hao Y."/>
            <person name="Liao X.Y."/>
            <person name="Jiang Y.T."/>
            <person name="Sun W.H."/>
            <person name="Chen J."/>
            <person name="Chen Y.Q."/>
            <person name="Ai Y."/>
            <person name="Zhai J.W."/>
            <person name="Wu S.S."/>
            <person name="Zhou Z."/>
            <person name="Hsiao Y.Y."/>
            <person name="Wu W.L."/>
            <person name="Chen Y.Y."/>
            <person name="Lin Y.F."/>
            <person name="Hsu J.L."/>
            <person name="Li C.Y."/>
            <person name="Wang Z.W."/>
            <person name="Zhao X."/>
            <person name="Zhong W.Y."/>
            <person name="Ma X.K."/>
            <person name="Ma L."/>
            <person name="Huang J."/>
            <person name="Chen G.Z."/>
            <person name="Huang M.Z."/>
            <person name="Huang L."/>
            <person name="Peng D.H."/>
            <person name="Luo Y.B."/>
            <person name="Zou S.Q."/>
            <person name="Chen S.P."/>
            <person name="Lan S."/>
            <person name="Tsai W.C."/>
            <person name="Van de Peer Y."/>
            <person name="Liu Z.J."/>
        </authorList>
    </citation>
    <scope>NUCLEOTIDE SEQUENCE [LARGE SCALE GENOMIC DNA]</scope>
    <source>
        <strain evidence="2">Lor287</strain>
    </source>
</reference>
<proteinExistence type="predicted"/>
<gene>
    <name evidence="2" type="ORF">KSP39_PZI016976</name>
</gene>